<dbReference type="Pfam" id="PF07586">
    <property type="entry name" value="HXXSHH"/>
    <property type="match status" value="1"/>
</dbReference>
<proteinExistence type="predicted"/>
<protein>
    <recommendedName>
        <fullName evidence="4">DUF1552 domain-containing protein</fullName>
    </recommendedName>
</protein>
<dbReference type="Proteomes" id="UP000214646">
    <property type="component" value="Unassembled WGS sequence"/>
</dbReference>
<reference evidence="3" key="1">
    <citation type="submission" date="2017-06" db="EMBL/GenBank/DDBJ databases">
        <title>Genome analysis of Fimbriiglobus ruber SP5, the first member of the order Planctomycetales with confirmed chitinolytic capability.</title>
        <authorList>
            <person name="Ravin N.V."/>
            <person name="Rakitin A.L."/>
            <person name="Ivanova A.A."/>
            <person name="Beletsky A.V."/>
            <person name="Kulichevskaya I.S."/>
            <person name="Mardanov A.V."/>
            <person name="Dedysh S.N."/>
        </authorList>
    </citation>
    <scope>NUCLEOTIDE SEQUENCE [LARGE SCALE GENOMIC DNA]</scope>
    <source>
        <strain evidence="3">SP5</strain>
    </source>
</reference>
<evidence type="ECO:0000313" key="3">
    <source>
        <dbReference type="Proteomes" id="UP000214646"/>
    </source>
</evidence>
<evidence type="ECO:0008006" key="4">
    <source>
        <dbReference type="Google" id="ProtNLM"/>
    </source>
</evidence>
<evidence type="ECO:0000313" key="2">
    <source>
        <dbReference type="EMBL" id="OWK44412.1"/>
    </source>
</evidence>
<dbReference type="AlphaFoldDB" id="A0A225DSK8"/>
<name>A0A225DSK8_9BACT</name>
<sequence>MRGAGTVVALPFLESWAARLAKAAGQSATAAVRPPLRMGIVTVTGGTILESWRAKDAGPLPAKLPSILRPLEFAKQDMLVVTGLSHSGEGENLNGHEYCAFKHLTASPRVGKAAGKPYAGVSVDQAAARAAGDETFLPSLEFGLSNHETQYSFRSADEPVPYEADPRLVFERMFRGRPPVVPNWQRRAAAKAGQAVRASAATDTYDRSVVDSVRDEARSLRGRVGVADRQKLDQYLDAVRSVETRIERLEARLRIEAEDLKYPGPAKLVVPQLPAKNAPFYKLRDLVYRDPEKHGEYIRLVSDLLVLAFQTDTTRVATLAIGADDASFPGVVTVGYETHCHTLEHQGNASRPEDADPIAREACRQIHAWYTSLFAEMVMTMKGIDEGGSTLLDNTMLLYTSYMADGGHGTEDYPAVLVGNAQGTLKTGRQLSFPKKTPAANLYLEMINRMGAKADEFGDSKTSKHAAFGGRLPGLV</sequence>
<accession>A0A225DSK8</accession>
<feature type="coiled-coil region" evidence="1">
    <location>
        <begin position="232"/>
        <end position="259"/>
    </location>
</feature>
<keyword evidence="1" id="KW-0175">Coiled coil</keyword>
<dbReference type="InterPro" id="IPR011447">
    <property type="entry name" value="DUF1552"/>
</dbReference>
<comment type="caution">
    <text evidence="2">The sequence shown here is derived from an EMBL/GenBank/DDBJ whole genome shotgun (WGS) entry which is preliminary data.</text>
</comment>
<evidence type="ECO:0000256" key="1">
    <source>
        <dbReference type="SAM" id="Coils"/>
    </source>
</evidence>
<gene>
    <name evidence="2" type="ORF">FRUB_02344</name>
</gene>
<keyword evidence="3" id="KW-1185">Reference proteome</keyword>
<dbReference type="EMBL" id="NIDE01000003">
    <property type="protein sequence ID" value="OWK44412.1"/>
    <property type="molecule type" value="Genomic_DNA"/>
</dbReference>
<organism evidence="2 3">
    <name type="scientific">Fimbriiglobus ruber</name>
    <dbReference type="NCBI Taxonomy" id="1908690"/>
    <lineage>
        <taxon>Bacteria</taxon>
        <taxon>Pseudomonadati</taxon>
        <taxon>Planctomycetota</taxon>
        <taxon>Planctomycetia</taxon>
        <taxon>Gemmatales</taxon>
        <taxon>Gemmataceae</taxon>
        <taxon>Fimbriiglobus</taxon>
    </lineage>
</organism>